<sequence>MSAMDHEDVISWILSGDEPVTRDVSFCLEKYLKEDPTVMQRLLEGVADSDKVKKLAKELELLGCQIDGTKTQKL</sequence>
<accession>A0ABR3Y262</accession>
<dbReference type="EMBL" id="JAZHXJ010000015">
    <property type="protein sequence ID" value="KAL1882361.1"/>
    <property type="molecule type" value="Genomic_DNA"/>
</dbReference>
<reference evidence="1 2" key="1">
    <citation type="journal article" date="2024" name="Commun. Biol.">
        <title>Comparative genomic analysis of thermophilic fungi reveals convergent evolutionary adaptations and gene losses.</title>
        <authorList>
            <person name="Steindorff A.S."/>
            <person name="Aguilar-Pontes M.V."/>
            <person name="Robinson A.J."/>
            <person name="Andreopoulos B."/>
            <person name="LaButti K."/>
            <person name="Kuo A."/>
            <person name="Mondo S."/>
            <person name="Riley R."/>
            <person name="Otillar R."/>
            <person name="Haridas S."/>
            <person name="Lipzen A."/>
            <person name="Grimwood J."/>
            <person name="Schmutz J."/>
            <person name="Clum A."/>
            <person name="Reid I.D."/>
            <person name="Moisan M.C."/>
            <person name="Butler G."/>
            <person name="Nguyen T.T.M."/>
            <person name="Dewar K."/>
            <person name="Conant G."/>
            <person name="Drula E."/>
            <person name="Henrissat B."/>
            <person name="Hansel C."/>
            <person name="Singer S."/>
            <person name="Hutchinson M.I."/>
            <person name="de Vries R.P."/>
            <person name="Natvig D.O."/>
            <person name="Powell A.J."/>
            <person name="Tsang A."/>
            <person name="Grigoriev I.V."/>
        </authorList>
    </citation>
    <scope>NUCLEOTIDE SEQUENCE [LARGE SCALE GENOMIC DNA]</scope>
    <source>
        <strain evidence="1 2">ATCC 24622</strain>
    </source>
</reference>
<comment type="caution">
    <text evidence="1">The sequence shown here is derived from an EMBL/GenBank/DDBJ whole genome shotgun (WGS) entry which is preliminary data.</text>
</comment>
<evidence type="ECO:0000313" key="1">
    <source>
        <dbReference type="EMBL" id="KAL1882361.1"/>
    </source>
</evidence>
<evidence type="ECO:0000313" key="2">
    <source>
        <dbReference type="Proteomes" id="UP001586593"/>
    </source>
</evidence>
<organism evidence="1 2">
    <name type="scientific">Phialemonium thermophilum</name>
    <dbReference type="NCBI Taxonomy" id="223376"/>
    <lineage>
        <taxon>Eukaryota</taxon>
        <taxon>Fungi</taxon>
        <taxon>Dikarya</taxon>
        <taxon>Ascomycota</taxon>
        <taxon>Pezizomycotina</taxon>
        <taxon>Sordariomycetes</taxon>
        <taxon>Sordariomycetidae</taxon>
        <taxon>Cephalothecales</taxon>
        <taxon>Cephalothecaceae</taxon>
        <taxon>Phialemonium</taxon>
    </lineage>
</organism>
<name>A0ABR3Y262_9PEZI</name>
<dbReference type="Proteomes" id="UP001586593">
    <property type="component" value="Unassembled WGS sequence"/>
</dbReference>
<gene>
    <name evidence="1" type="ORF">VTK73DRAFT_1920</name>
</gene>
<protein>
    <submittedName>
        <fullName evidence="1">Uncharacterized protein</fullName>
    </submittedName>
</protein>
<keyword evidence="2" id="KW-1185">Reference proteome</keyword>
<proteinExistence type="predicted"/>